<reference evidence="1" key="1">
    <citation type="journal article" date="2022" name="bioRxiv">
        <title>Deciphering the potential niche of two novel black yeast fungi from a biological soil crust based on their genomes, phenotypes, and melanin regulation.</title>
        <authorList>
            <consortium name="DOE Joint Genome Institute"/>
            <person name="Carr E.C."/>
            <person name="Barton Q."/>
            <person name="Grambo S."/>
            <person name="Sullivan M."/>
            <person name="Renfro C.M."/>
            <person name="Kuo A."/>
            <person name="Pangilinan J."/>
            <person name="Lipzen A."/>
            <person name="Keymanesh K."/>
            <person name="Savage E."/>
            <person name="Barry K."/>
            <person name="Grigoriev I.V."/>
            <person name="Riekhof W.R."/>
            <person name="Harris S.S."/>
        </authorList>
    </citation>
    <scope>NUCLEOTIDE SEQUENCE</scope>
    <source>
        <strain evidence="1">JF 03-4F</strain>
    </source>
</reference>
<dbReference type="Proteomes" id="UP001203852">
    <property type="component" value="Unassembled WGS sequence"/>
</dbReference>
<dbReference type="Gene3D" id="1.20.120.1630">
    <property type="match status" value="1"/>
</dbReference>
<name>A0AAN6E341_9EURO</name>
<keyword evidence="2" id="KW-1185">Reference proteome</keyword>
<dbReference type="InterPro" id="IPR010721">
    <property type="entry name" value="UstE-like"/>
</dbReference>
<dbReference type="AlphaFoldDB" id="A0AAN6E341"/>
<dbReference type="PANTHER" id="PTHR32251">
    <property type="entry name" value="3-OXO-5-ALPHA-STEROID 4-DEHYDROGENASE"/>
    <property type="match status" value="1"/>
</dbReference>
<proteinExistence type="predicted"/>
<dbReference type="PANTHER" id="PTHR32251:SF15">
    <property type="entry name" value="3-OXO-5-ALPHA-STEROID 4-DEHYDROGENASE (DUF1295)"/>
    <property type="match status" value="1"/>
</dbReference>
<organism evidence="1 2">
    <name type="scientific">Exophiala viscosa</name>
    <dbReference type="NCBI Taxonomy" id="2486360"/>
    <lineage>
        <taxon>Eukaryota</taxon>
        <taxon>Fungi</taxon>
        <taxon>Dikarya</taxon>
        <taxon>Ascomycota</taxon>
        <taxon>Pezizomycotina</taxon>
        <taxon>Eurotiomycetes</taxon>
        <taxon>Chaetothyriomycetidae</taxon>
        <taxon>Chaetothyriales</taxon>
        <taxon>Herpotrichiellaceae</taxon>
        <taxon>Exophiala</taxon>
    </lineage>
</organism>
<gene>
    <name evidence="1" type="ORF">EDD36DRAFT_158550</name>
</gene>
<evidence type="ECO:0008006" key="3">
    <source>
        <dbReference type="Google" id="ProtNLM"/>
    </source>
</evidence>
<protein>
    <recommendedName>
        <fullName evidence="3">Steroid 5-alpha reductase C-terminal domain-containing protein</fullName>
    </recommendedName>
</protein>
<dbReference type="GO" id="GO:0016020">
    <property type="term" value="C:membrane"/>
    <property type="evidence" value="ECO:0007669"/>
    <property type="project" value="TreeGrafter"/>
</dbReference>
<dbReference type="Pfam" id="PF06966">
    <property type="entry name" value="DUF1295"/>
    <property type="match status" value="1"/>
</dbReference>
<accession>A0AAN6E341</accession>
<dbReference type="EMBL" id="MU404351">
    <property type="protein sequence ID" value="KAI1617250.1"/>
    <property type="molecule type" value="Genomic_DNA"/>
</dbReference>
<sequence length="357" mass="39728">MSGFQERKAFQAYPSTGSLLGLAQAGLTPSLQLHGALSLLTFGAARVTDRVELKDWLWPSGIVLNTWAAFLAHKAAESPNSTVLDALIRLPWPHKLLLGGVTAWGTRLFYRIATRSAARKGDDPRYTAVKKEENFWYKALLSLFLPEAIFQSIISLPFTLPFRLGAIQPEGRGVAYQSGPEPQIAEIYRGLAVGLFCTGFALEVLADHQLEEYKRQEAEEPQGGLNKSGVWSIVRHPNYLGDFLVHLAFPFLLLSSSATNQIDPILTFLGPLANYAFLRYVGGDKETEQSQKDRYDHDAQRGDTAAAIKAREFVDYREAENSFWPKPKEITNRWTWIAISCGAVGVLVEKAIRGQLF</sequence>
<comment type="caution">
    <text evidence="1">The sequence shown here is derived from an EMBL/GenBank/DDBJ whole genome shotgun (WGS) entry which is preliminary data.</text>
</comment>
<evidence type="ECO:0000313" key="1">
    <source>
        <dbReference type="EMBL" id="KAI1617250.1"/>
    </source>
</evidence>
<evidence type="ECO:0000313" key="2">
    <source>
        <dbReference type="Proteomes" id="UP001203852"/>
    </source>
</evidence>